<evidence type="ECO:0000313" key="4">
    <source>
        <dbReference type="Proteomes" id="UP000298781"/>
    </source>
</evidence>
<keyword evidence="4" id="KW-1185">Reference proteome</keyword>
<gene>
    <name evidence="3" type="ORF">E8M01_30210</name>
</gene>
<name>A0A4D7BK50_9HYPH</name>
<dbReference type="RefSeq" id="WP_136963552.1">
    <property type="nucleotide sequence ID" value="NZ_CP039690.1"/>
</dbReference>
<dbReference type="KEGG" id="pstg:E8M01_30210"/>
<proteinExistence type="predicted"/>
<feature type="signal peptide" evidence="2">
    <location>
        <begin position="1"/>
        <end position="21"/>
    </location>
</feature>
<accession>A0A4D7BK50</accession>
<dbReference type="AlphaFoldDB" id="A0A4D7BK50"/>
<evidence type="ECO:0000256" key="1">
    <source>
        <dbReference type="SAM" id="MobiDB-lite"/>
    </source>
</evidence>
<feature type="chain" id="PRO_5020491433" evidence="2">
    <location>
        <begin position="22"/>
        <end position="80"/>
    </location>
</feature>
<sequence>MNKLILVATLIVPLAAAPALADDASGFVGTPETTTYITGIPREFIASAFAGHGRGTAVDPTANDRARRDAVPSSAFGSAS</sequence>
<organism evidence="3 4">
    <name type="scientific">Phreatobacter stygius</name>
    <dbReference type="NCBI Taxonomy" id="1940610"/>
    <lineage>
        <taxon>Bacteria</taxon>
        <taxon>Pseudomonadati</taxon>
        <taxon>Pseudomonadota</taxon>
        <taxon>Alphaproteobacteria</taxon>
        <taxon>Hyphomicrobiales</taxon>
        <taxon>Phreatobacteraceae</taxon>
        <taxon>Phreatobacter</taxon>
    </lineage>
</organism>
<protein>
    <submittedName>
        <fullName evidence="3">Uncharacterized protein</fullName>
    </submittedName>
</protein>
<feature type="region of interest" description="Disordered" evidence="1">
    <location>
        <begin position="56"/>
        <end position="80"/>
    </location>
</feature>
<evidence type="ECO:0000313" key="3">
    <source>
        <dbReference type="EMBL" id="QCI68132.1"/>
    </source>
</evidence>
<reference evidence="3 4" key="1">
    <citation type="submission" date="2019-04" db="EMBL/GenBank/DDBJ databases">
        <title>Phreatobacter aquaticus sp. nov.</title>
        <authorList>
            <person name="Choi A."/>
        </authorList>
    </citation>
    <scope>NUCLEOTIDE SEQUENCE [LARGE SCALE GENOMIC DNA]</scope>
    <source>
        <strain evidence="3 4">KCTC 52518</strain>
    </source>
</reference>
<evidence type="ECO:0000256" key="2">
    <source>
        <dbReference type="SAM" id="SignalP"/>
    </source>
</evidence>
<dbReference type="EMBL" id="CP039690">
    <property type="protein sequence ID" value="QCI68132.1"/>
    <property type="molecule type" value="Genomic_DNA"/>
</dbReference>
<dbReference type="Proteomes" id="UP000298781">
    <property type="component" value="Chromosome"/>
</dbReference>
<keyword evidence="2" id="KW-0732">Signal</keyword>